<organism evidence="1">
    <name type="scientific">marine sediment metagenome</name>
    <dbReference type="NCBI Taxonomy" id="412755"/>
    <lineage>
        <taxon>unclassified sequences</taxon>
        <taxon>metagenomes</taxon>
        <taxon>ecological metagenomes</taxon>
    </lineage>
</organism>
<protein>
    <submittedName>
        <fullName evidence="1">Uncharacterized protein</fullName>
    </submittedName>
</protein>
<comment type="caution">
    <text evidence="1">The sequence shown here is derived from an EMBL/GenBank/DDBJ whole genome shotgun (WGS) entry which is preliminary data.</text>
</comment>
<dbReference type="EMBL" id="LAZR01052352">
    <property type="protein sequence ID" value="KKK83164.1"/>
    <property type="molecule type" value="Genomic_DNA"/>
</dbReference>
<sequence>HYGCSIGKRKRRPAMELPRLSSKQGITFACRSCPDREKATSSLPIFGEVATDAAESENLCMRGHSKRENREILLVSELIDSERSENVSDGNADMNANRKSDDSIVPAKWANKTRTLVAELVEERGSPKGNTNQKALPRTQRHNGRSIGWTVYGKYSECEFTRPRKVKKHRRGASIAERRILQACVRQISAEVGLRAPA</sequence>
<reference evidence="1" key="1">
    <citation type="journal article" date="2015" name="Nature">
        <title>Complex archaea that bridge the gap between prokaryotes and eukaryotes.</title>
        <authorList>
            <person name="Spang A."/>
            <person name="Saw J.H."/>
            <person name="Jorgensen S.L."/>
            <person name="Zaremba-Niedzwiedzka K."/>
            <person name="Martijn J."/>
            <person name="Lind A.E."/>
            <person name="van Eijk R."/>
            <person name="Schleper C."/>
            <person name="Guy L."/>
            <person name="Ettema T.J."/>
        </authorList>
    </citation>
    <scope>NUCLEOTIDE SEQUENCE</scope>
</reference>
<accession>A0A0F9AXR2</accession>
<dbReference type="AlphaFoldDB" id="A0A0F9AXR2"/>
<proteinExistence type="predicted"/>
<feature type="non-terminal residue" evidence="1">
    <location>
        <position position="1"/>
    </location>
</feature>
<gene>
    <name evidence="1" type="ORF">LCGC14_2796140</name>
</gene>
<evidence type="ECO:0000313" key="1">
    <source>
        <dbReference type="EMBL" id="KKK83164.1"/>
    </source>
</evidence>
<name>A0A0F9AXR2_9ZZZZ</name>